<dbReference type="Pfam" id="PF07314">
    <property type="entry name" value="Lit"/>
    <property type="match status" value="1"/>
</dbReference>
<accession>A0A6I6F628</accession>
<dbReference type="InterPro" id="IPR010178">
    <property type="entry name" value="Lit"/>
</dbReference>
<name>A0A6I6F628_9CLOT</name>
<feature type="transmembrane region" description="Helical" evidence="1">
    <location>
        <begin position="181"/>
        <end position="204"/>
    </location>
</feature>
<proteinExistence type="predicted"/>
<organism evidence="2 3">
    <name type="scientific">Clostridium bovifaecis</name>
    <dbReference type="NCBI Taxonomy" id="2184719"/>
    <lineage>
        <taxon>Bacteria</taxon>
        <taxon>Bacillati</taxon>
        <taxon>Bacillota</taxon>
        <taxon>Clostridia</taxon>
        <taxon>Eubacteriales</taxon>
        <taxon>Clostridiaceae</taxon>
        <taxon>Clostridium</taxon>
    </lineage>
</organism>
<keyword evidence="1" id="KW-0812">Transmembrane</keyword>
<evidence type="ECO:0000256" key="1">
    <source>
        <dbReference type="SAM" id="Phobius"/>
    </source>
</evidence>
<reference evidence="2 3" key="1">
    <citation type="submission" date="2019-12" db="EMBL/GenBank/DDBJ databases">
        <title>Genome sequenceing of Clostridium bovifaecis.</title>
        <authorList>
            <person name="Yao Y."/>
        </authorList>
    </citation>
    <scope>NUCLEOTIDE SEQUENCE [LARGE SCALE GENOMIC DNA]</scope>
    <source>
        <strain evidence="2 3">BXX</strain>
    </source>
</reference>
<dbReference type="Proteomes" id="UP000422764">
    <property type="component" value="Chromosome"/>
</dbReference>
<dbReference type="AlphaFoldDB" id="A0A6I6F628"/>
<keyword evidence="1" id="KW-0472">Membrane</keyword>
<dbReference type="NCBIfam" id="TIGR01906">
    <property type="entry name" value="integ_TIGR01906"/>
    <property type="match status" value="1"/>
</dbReference>
<protein>
    <submittedName>
        <fullName evidence="2">TIGR01906 family membrane protein</fullName>
    </submittedName>
</protein>
<feature type="transmembrane region" description="Helical" evidence="1">
    <location>
        <begin position="99"/>
        <end position="118"/>
    </location>
</feature>
<dbReference type="EMBL" id="CP046522">
    <property type="protein sequence ID" value="QGU95798.1"/>
    <property type="molecule type" value="Genomic_DNA"/>
</dbReference>
<gene>
    <name evidence="2" type="ORF">GOM49_12465</name>
</gene>
<keyword evidence="1" id="KW-1133">Transmembrane helix</keyword>
<keyword evidence="3" id="KW-1185">Reference proteome</keyword>
<feature type="transmembrane region" description="Helical" evidence="1">
    <location>
        <begin position="130"/>
        <end position="154"/>
    </location>
</feature>
<evidence type="ECO:0000313" key="3">
    <source>
        <dbReference type="Proteomes" id="UP000422764"/>
    </source>
</evidence>
<evidence type="ECO:0000313" key="2">
    <source>
        <dbReference type="EMBL" id="QGU95798.1"/>
    </source>
</evidence>
<sequence length="226" mass="26439">MNTKLNRLFQVLLSISFALIIIVSASKFTLNFRSLYYYDIDYLKIESMSNLSINEIKKNYDYVIDYLNEDKNIEFKLPSLPSSKYGVVHFKEVKNIFDLLDKLLVICIIISVISIFLIEKNILILKHVSTALFAIPLIIMGAFLINFDASFTIFHKVFFRNDYWIFDPNYDPIINILPQEFFFHAVILILSIVILVSILLRIIYFKLNKKEAVSVEVSFQNKNLQL</sequence>